<protein>
    <submittedName>
        <fullName evidence="1">Uncharacterized protein</fullName>
    </submittedName>
</protein>
<reference evidence="1" key="1">
    <citation type="submission" date="2020-11" db="EMBL/GenBank/DDBJ databases">
        <authorList>
            <consortium name="DOE Joint Genome Institute"/>
            <person name="Ahrendt S."/>
            <person name="Riley R."/>
            <person name="Andreopoulos W."/>
            <person name="Labutti K."/>
            <person name="Pangilinan J."/>
            <person name="Ruiz-Duenas F.J."/>
            <person name="Barrasa J.M."/>
            <person name="Sanchez-Garcia M."/>
            <person name="Camarero S."/>
            <person name="Miyauchi S."/>
            <person name="Serrano A."/>
            <person name="Linde D."/>
            <person name="Babiker R."/>
            <person name="Drula E."/>
            <person name="Ayuso-Fernandez I."/>
            <person name="Pacheco R."/>
            <person name="Padilla G."/>
            <person name="Ferreira P."/>
            <person name="Barriuso J."/>
            <person name="Kellner H."/>
            <person name="Castanera R."/>
            <person name="Alfaro M."/>
            <person name="Ramirez L."/>
            <person name="Pisabarro A.G."/>
            <person name="Kuo A."/>
            <person name="Tritt A."/>
            <person name="Lipzen A."/>
            <person name="He G."/>
            <person name="Yan M."/>
            <person name="Ng V."/>
            <person name="Cullen D."/>
            <person name="Martin F."/>
            <person name="Rosso M.-N."/>
            <person name="Henrissat B."/>
            <person name="Hibbett D."/>
            <person name="Martinez A.T."/>
            <person name="Grigoriev I.V."/>
        </authorList>
    </citation>
    <scope>NUCLEOTIDE SEQUENCE</scope>
    <source>
        <strain evidence="1">AH 40177</strain>
    </source>
</reference>
<accession>A0A9P5U8Q6</accession>
<keyword evidence="2" id="KW-1185">Reference proteome</keyword>
<evidence type="ECO:0000313" key="2">
    <source>
        <dbReference type="Proteomes" id="UP000772434"/>
    </source>
</evidence>
<sequence>MLNHDVIRTICAEITDDFGHSDPKDLLSLGLASTVFLEPALDVMWKRIKSIEPLLSVLPETTLVNGKKMFLRPIAPLSWDRLRFYTSRVRKFIAPFQYKELDVHDSVPRLCNSNTFMFFLTTSLRVVSWPHPALGSLADSSSDLGPSLALLVSKSPELKSLGLNKYCYSGLSLTLRHLVDLEYFSAIGLSHLEVDFVQVIALLPKLTHLDLALPEEVFLDYTGVESGFPSLTKIELCGSTSDTRKFLAVIRPQALQELVIDLSFKPATEWQSITAITYLLPSFPFLRSLVIVGDRLLKLSVDLDDLQLWLLFEPLLELKRLECLGYDIDLPAISDQKTARIASAWPHLKDLHLYLASGSSSLECLAHFARHCPNLERLDYSIQLWVPATPTPVIQDHPTLSMHPLRSFWCNVETDMMTADTMAHGLHQMFPNLEVVDGRGDGWTQVQKILWSLQNRRFEE</sequence>
<dbReference type="AlphaFoldDB" id="A0A9P5U8Q6"/>
<name>A0A9P5U8Q6_9AGAR</name>
<dbReference type="EMBL" id="JADNRY010000053">
    <property type="protein sequence ID" value="KAF9069183.1"/>
    <property type="molecule type" value="Genomic_DNA"/>
</dbReference>
<gene>
    <name evidence="1" type="ORF">BDP27DRAFT_1421161</name>
</gene>
<evidence type="ECO:0000313" key="1">
    <source>
        <dbReference type="EMBL" id="KAF9069183.1"/>
    </source>
</evidence>
<comment type="caution">
    <text evidence="1">The sequence shown here is derived from an EMBL/GenBank/DDBJ whole genome shotgun (WGS) entry which is preliminary data.</text>
</comment>
<dbReference type="OrthoDB" id="3255541at2759"/>
<proteinExistence type="predicted"/>
<dbReference type="InterPro" id="IPR032675">
    <property type="entry name" value="LRR_dom_sf"/>
</dbReference>
<dbReference type="SUPFAM" id="SSF52047">
    <property type="entry name" value="RNI-like"/>
    <property type="match status" value="1"/>
</dbReference>
<organism evidence="1 2">
    <name type="scientific">Rhodocollybia butyracea</name>
    <dbReference type="NCBI Taxonomy" id="206335"/>
    <lineage>
        <taxon>Eukaryota</taxon>
        <taxon>Fungi</taxon>
        <taxon>Dikarya</taxon>
        <taxon>Basidiomycota</taxon>
        <taxon>Agaricomycotina</taxon>
        <taxon>Agaricomycetes</taxon>
        <taxon>Agaricomycetidae</taxon>
        <taxon>Agaricales</taxon>
        <taxon>Marasmiineae</taxon>
        <taxon>Omphalotaceae</taxon>
        <taxon>Rhodocollybia</taxon>
    </lineage>
</organism>
<dbReference type="Proteomes" id="UP000772434">
    <property type="component" value="Unassembled WGS sequence"/>
</dbReference>
<dbReference type="Gene3D" id="3.80.10.10">
    <property type="entry name" value="Ribonuclease Inhibitor"/>
    <property type="match status" value="1"/>
</dbReference>